<dbReference type="RefSeq" id="WP_141956056.1">
    <property type="nucleotide sequence ID" value="NZ_VFOZ01000001.1"/>
</dbReference>
<keyword evidence="2" id="KW-0812">Transmembrane</keyword>
<proteinExistence type="predicted"/>
<evidence type="ECO:0000256" key="1">
    <source>
        <dbReference type="SAM" id="MobiDB-lite"/>
    </source>
</evidence>
<keyword evidence="5" id="KW-1185">Reference proteome</keyword>
<feature type="region of interest" description="Disordered" evidence="1">
    <location>
        <begin position="152"/>
        <end position="270"/>
    </location>
</feature>
<evidence type="ECO:0000256" key="2">
    <source>
        <dbReference type="SAM" id="Phobius"/>
    </source>
</evidence>
<name>A0A543CJU5_9ACTN</name>
<feature type="signal peptide" evidence="3">
    <location>
        <begin position="1"/>
        <end position="25"/>
    </location>
</feature>
<reference evidence="4 5" key="1">
    <citation type="submission" date="2019-06" db="EMBL/GenBank/DDBJ databases">
        <title>Sequencing the genomes of 1000 actinobacteria strains.</title>
        <authorList>
            <person name="Klenk H.-P."/>
        </authorList>
    </citation>
    <scope>NUCLEOTIDE SEQUENCE [LARGE SCALE GENOMIC DNA]</scope>
    <source>
        <strain evidence="4 5">DSM 102200</strain>
    </source>
</reference>
<keyword evidence="2" id="KW-0472">Membrane</keyword>
<gene>
    <name evidence="4" type="ORF">FB559_2889</name>
</gene>
<accession>A0A543CJU5</accession>
<feature type="region of interest" description="Disordered" evidence="1">
    <location>
        <begin position="366"/>
        <end position="390"/>
    </location>
</feature>
<organism evidence="4 5">
    <name type="scientific">Actinoallomurus bryophytorum</name>
    <dbReference type="NCBI Taxonomy" id="1490222"/>
    <lineage>
        <taxon>Bacteria</taxon>
        <taxon>Bacillati</taxon>
        <taxon>Actinomycetota</taxon>
        <taxon>Actinomycetes</taxon>
        <taxon>Streptosporangiales</taxon>
        <taxon>Thermomonosporaceae</taxon>
        <taxon>Actinoallomurus</taxon>
    </lineage>
</organism>
<dbReference type="EMBL" id="VFOZ01000001">
    <property type="protein sequence ID" value="TQL97310.1"/>
    <property type="molecule type" value="Genomic_DNA"/>
</dbReference>
<evidence type="ECO:0000313" key="4">
    <source>
        <dbReference type="EMBL" id="TQL97310.1"/>
    </source>
</evidence>
<evidence type="ECO:0000313" key="5">
    <source>
        <dbReference type="Proteomes" id="UP000316096"/>
    </source>
</evidence>
<dbReference type="AlphaFoldDB" id="A0A543CJU5"/>
<keyword evidence="2" id="KW-1133">Transmembrane helix</keyword>
<feature type="chain" id="PRO_5021853193" evidence="3">
    <location>
        <begin position="26"/>
        <end position="390"/>
    </location>
</feature>
<feature type="compositionally biased region" description="Low complexity" evidence="1">
    <location>
        <begin position="186"/>
        <end position="213"/>
    </location>
</feature>
<feature type="transmembrane region" description="Helical" evidence="2">
    <location>
        <begin position="336"/>
        <end position="360"/>
    </location>
</feature>
<feature type="compositionally biased region" description="Polar residues" evidence="1">
    <location>
        <begin position="161"/>
        <end position="174"/>
    </location>
</feature>
<dbReference type="Proteomes" id="UP000316096">
    <property type="component" value="Unassembled WGS sequence"/>
</dbReference>
<sequence>MKVLFRTLPALAMGAAGLVATPVFGAEVPVRHDVHLVTLIRALSRTPAAVQYAVTVRPVGGPAHAATLVLSTRRPAAWTGSVPACLASRDRTALACDLGDLRESEARTLRVTVRPGDRGPAEVPVVARAAAANVPSVTSSLGAMRPQALRLAPSADEAASGQPSPQAVAQSPEAQSSPGESPPTESPSAEAPSAEAQVAPSAPAESEAAQSPAIVPPATLPRSAHPQGRVPAAPPRLRVPARPSGSPKAPSAPPAAAEPAPGRLPVVPDAPVIPDAPAAAAPSATGPIGGPPLPLPIVSAPAALPQIAPKTPPGEGVSELSTLSPAGAMQAGRTSWATLVAVAVVAEAGLLWLVAGLTVWRRRRMGGGASRSLTRPRGRSSRALAGRPLP</sequence>
<evidence type="ECO:0000256" key="3">
    <source>
        <dbReference type="SAM" id="SignalP"/>
    </source>
</evidence>
<feature type="compositionally biased region" description="Low complexity" evidence="1">
    <location>
        <begin position="229"/>
        <end position="270"/>
    </location>
</feature>
<protein>
    <submittedName>
        <fullName evidence="4">Uncharacterized protein</fullName>
    </submittedName>
</protein>
<comment type="caution">
    <text evidence="4">The sequence shown here is derived from an EMBL/GenBank/DDBJ whole genome shotgun (WGS) entry which is preliminary data.</text>
</comment>
<keyword evidence="3" id="KW-0732">Signal</keyword>